<feature type="domain" description="Nudix hydrolase" evidence="8">
    <location>
        <begin position="26"/>
        <end position="220"/>
    </location>
</feature>
<dbReference type="GO" id="GO:0046872">
    <property type="term" value="F:metal ion binding"/>
    <property type="evidence" value="ECO:0007669"/>
    <property type="project" value="UniProtKB-KW"/>
</dbReference>
<dbReference type="InterPro" id="IPR039121">
    <property type="entry name" value="NUDT19"/>
</dbReference>
<proteinExistence type="predicted"/>
<dbReference type="Gene3D" id="3.90.79.10">
    <property type="entry name" value="Nucleoside Triphosphate Pyrophosphohydrolase"/>
    <property type="match status" value="1"/>
</dbReference>
<keyword evidence="6" id="KW-0464">Manganese</keyword>
<evidence type="ECO:0000256" key="1">
    <source>
        <dbReference type="ARBA" id="ARBA00001936"/>
    </source>
</evidence>
<keyword evidence="10" id="KW-1185">Reference proteome</keyword>
<keyword evidence="3" id="KW-0479">Metal-binding</keyword>
<feature type="region of interest" description="Disordered" evidence="7">
    <location>
        <begin position="1"/>
        <end position="24"/>
    </location>
</feature>
<dbReference type="EMBL" id="BMCT01000001">
    <property type="protein sequence ID" value="GGF55890.1"/>
    <property type="molecule type" value="Genomic_DNA"/>
</dbReference>
<dbReference type="AlphaFoldDB" id="A0A917BTA6"/>
<comment type="cofactor">
    <cofactor evidence="1">
        <name>Mn(2+)</name>
        <dbReference type="ChEBI" id="CHEBI:29035"/>
    </cofactor>
</comment>
<gene>
    <name evidence="9" type="ORF">GCM10007301_14420</name>
</gene>
<reference evidence="9" key="1">
    <citation type="journal article" date="2014" name="Int. J. Syst. Evol. Microbiol.">
        <title>Complete genome sequence of Corynebacterium casei LMG S-19264T (=DSM 44701T), isolated from a smear-ripened cheese.</title>
        <authorList>
            <consortium name="US DOE Joint Genome Institute (JGI-PGF)"/>
            <person name="Walter F."/>
            <person name="Albersmeier A."/>
            <person name="Kalinowski J."/>
            <person name="Ruckert C."/>
        </authorList>
    </citation>
    <scope>NUCLEOTIDE SEQUENCE</scope>
    <source>
        <strain evidence="9">CCM 7897</strain>
    </source>
</reference>
<evidence type="ECO:0000259" key="8">
    <source>
        <dbReference type="PROSITE" id="PS51462"/>
    </source>
</evidence>
<dbReference type="RefSeq" id="WP_188576684.1">
    <property type="nucleotide sequence ID" value="NZ_BMCT01000001.1"/>
</dbReference>
<evidence type="ECO:0000313" key="9">
    <source>
        <dbReference type="EMBL" id="GGF55890.1"/>
    </source>
</evidence>
<dbReference type="InterPro" id="IPR000086">
    <property type="entry name" value="NUDIX_hydrolase_dom"/>
</dbReference>
<protein>
    <submittedName>
        <fullName evidence="9">NUDIX hydrolase</fullName>
    </submittedName>
</protein>
<sequence length="249" mass="27953">MTETSPELTALLPDGTAPRAQTPNLRPRDAASLILVDRSRKAPRVLMGRRHPGHRFMPDVFVFPGGRVEASDRAMPVFGMLDGDSERRLMTRVQRPSPLRARALAAAAIRETFEETGLMLGTTEAGPPDVPSEDWQAFATHGVYPNLESLTFMMRAITPPRRIKRFDTRFFLADVSEVAARVEGVAGPDAELVELRWLTLPETEKLELPNITRIALRELAARLEARMPRRLPVPFYTMRHGTHVRAELD</sequence>
<evidence type="ECO:0000256" key="4">
    <source>
        <dbReference type="ARBA" id="ARBA00022801"/>
    </source>
</evidence>
<dbReference type="PROSITE" id="PS51462">
    <property type="entry name" value="NUDIX"/>
    <property type="match status" value="1"/>
</dbReference>
<dbReference type="PANTHER" id="PTHR12318">
    <property type="entry name" value="TESTOSTERONE-REGULATED PROTEIN RP2"/>
    <property type="match status" value="1"/>
</dbReference>
<reference evidence="9" key="2">
    <citation type="submission" date="2020-09" db="EMBL/GenBank/DDBJ databases">
        <authorList>
            <person name="Sun Q."/>
            <person name="Sedlacek I."/>
        </authorList>
    </citation>
    <scope>NUCLEOTIDE SEQUENCE</scope>
    <source>
        <strain evidence="9">CCM 7897</strain>
    </source>
</reference>
<comment type="cofactor">
    <cofactor evidence="2">
        <name>Mg(2+)</name>
        <dbReference type="ChEBI" id="CHEBI:18420"/>
    </cofactor>
</comment>
<evidence type="ECO:0000256" key="5">
    <source>
        <dbReference type="ARBA" id="ARBA00022842"/>
    </source>
</evidence>
<dbReference type="Proteomes" id="UP000606044">
    <property type="component" value="Unassembled WGS sequence"/>
</dbReference>
<evidence type="ECO:0000256" key="2">
    <source>
        <dbReference type="ARBA" id="ARBA00001946"/>
    </source>
</evidence>
<evidence type="ECO:0000256" key="7">
    <source>
        <dbReference type="SAM" id="MobiDB-lite"/>
    </source>
</evidence>
<comment type="caution">
    <text evidence="9">The sequence shown here is derived from an EMBL/GenBank/DDBJ whole genome shotgun (WGS) entry which is preliminary data.</text>
</comment>
<keyword evidence="5" id="KW-0460">Magnesium</keyword>
<evidence type="ECO:0000313" key="10">
    <source>
        <dbReference type="Proteomes" id="UP000606044"/>
    </source>
</evidence>
<name>A0A917BTA6_9HYPH</name>
<dbReference type="PANTHER" id="PTHR12318:SF0">
    <property type="entry name" value="ACYL-COENZYME A DIPHOSPHATASE NUDT19"/>
    <property type="match status" value="1"/>
</dbReference>
<dbReference type="SUPFAM" id="SSF55811">
    <property type="entry name" value="Nudix"/>
    <property type="match status" value="1"/>
</dbReference>
<dbReference type="GO" id="GO:0016818">
    <property type="term" value="F:hydrolase activity, acting on acid anhydrides, in phosphorus-containing anhydrides"/>
    <property type="evidence" value="ECO:0007669"/>
    <property type="project" value="InterPro"/>
</dbReference>
<accession>A0A917BTA6</accession>
<dbReference type="CDD" id="cd18870">
    <property type="entry name" value="NUDIX_AcylCoAdiphos_Nudt19"/>
    <property type="match status" value="1"/>
</dbReference>
<dbReference type="InterPro" id="IPR015797">
    <property type="entry name" value="NUDIX_hydrolase-like_dom_sf"/>
</dbReference>
<keyword evidence="4 9" id="KW-0378">Hydrolase</keyword>
<evidence type="ECO:0000256" key="3">
    <source>
        <dbReference type="ARBA" id="ARBA00022723"/>
    </source>
</evidence>
<organism evidence="9 10">
    <name type="scientific">Azorhizobium oxalatiphilum</name>
    <dbReference type="NCBI Taxonomy" id="980631"/>
    <lineage>
        <taxon>Bacteria</taxon>
        <taxon>Pseudomonadati</taxon>
        <taxon>Pseudomonadota</taxon>
        <taxon>Alphaproteobacteria</taxon>
        <taxon>Hyphomicrobiales</taxon>
        <taxon>Xanthobacteraceae</taxon>
        <taxon>Azorhizobium</taxon>
    </lineage>
</organism>
<evidence type="ECO:0000256" key="6">
    <source>
        <dbReference type="ARBA" id="ARBA00023211"/>
    </source>
</evidence>